<dbReference type="AlphaFoldDB" id="A0A1C9CDW2"/>
<dbReference type="EMBL" id="KX284720">
    <property type="protein sequence ID" value="AOM66534.1"/>
    <property type="molecule type" value="Genomic_DNA"/>
</dbReference>
<dbReference type="RefSeq" id="YP_009297191.1">
    <property type="nucleotide sequence ID" value="NC_031175.1"/>
</dbReference>
<proteinExistence type="predicted"/>
<keyword evidence="1" id="KW-0934">Plastid</keyword>
<accession>A0A1C9CDW2</accession>
<protein>
    <submittedName>
        <fullName evidence="1">Uncharacterized protein</fullName>
    </submittedName>
</protein>
<name>A0A1C9CDW2_PORSO</name>
<organism evidence="1">
    <name type="scientific">Porphyridium sordidum</name>
    <name type="common">Red alga</name>
    <dbReference type="NCBI Taxonomy" id="28024"/>
    <lineage>
        <taxon>Eukaryota</taxon>
        <taxon>Rhodophyta</taxon>
        <taxon>Bangiophyceae</taxon>
        <taxon>Porphyridiales</taxon>
        <taxon>Porphyridiaceae</taxon>
        <taxon>Porphyridium</taxon>
    </lineage>
</organism>
<evidence type="ECO:0000313" key="1">
    <source>
        <dbReference type="EMBL" id="AOM66534.1"/>
    </source>
</evidence>
<sequence length="70" mass="8291">MKIQYIKLNLFSNSYTVTFLNGNNYQNILQSINSHFIMMTNTDKSHYSYLSIELIKAEICLQFNQIYIQS</sequence>
<gene>
    <name evidence="1" type="primary">orf70</name>
    <name evidence="1" type="ORF">Psor_059</name>
</gene>
<geneLocation type="plastid" evidence="1"/>
<reference evidence="1" key="1">
    <citation type="journal article" date="2016" name="BMC Biol.">
        <title>Parallel evolution of highly conserved plastid genome architecture in red seaweeds and seed plants.</title>
        <authorList>
            <person name="Lee J."/>
            <person name="Cho C.H."/>
            <person name="Park S.I."/>
            <person name="Choi J.W."/>
            <person name="Song H.S."/>
            <person name="West J.A."/>
            <person name="Bhattacharya D."/>
            <person name="Yoon H.S."/>
        </authorList>
    </citation>
    <scope>NUCLEOTIDE SEQUENCE</scope>
</reference>
<dbReference type="GeneID" id="29073671"/>